<protein>
    <submittedName>
        <fullName evidence="5">Uncharacterized protein</fullName>
    </submittedName>
</protein>
<comment type="similarity">
    <text evidence="3">Belongs to the alpha-ketoglutarate dehydrogenase component 4 family.</text>
</comment>
<evidence type="ECO:0000256" key="2">
    <source>
        <dbReference type="ARBA" id="ARBA00023128"/>
    </source>
</evidence>
<dbReference type="GO" id="GO:0005739">
    <property type="term" value="C:mitochondrion"/>
    <property type="evidence" value="ECO:0007669"/>
    <property type="project" value="UniProtKB-SubCell"/>
</dbReference>
<keyword evidence="2" id="KW-0496">Mitochondrion</keyword>
<comment type="caution">
    <text evidence="5">The sequence shown here is derived from an EMBL/GenBank/DDBJ whole genome shotgun (WGS) entry which is preliminary data.</text>
</comment>
<feature type="compositionally biased region" description="Low complexity" evidence="4">
    <location>
        <begin position="37"/>
        <end position="55"/>
    </location>
</feature>
<dbReference type="RefSeq" id="XP_031026063.1">
    <property type="nucleotide sequence ID" value="XM_031168031.1"/>
</dbReference>
<organism evidence="5 6">
    <name type="scientific">Synchytrium microbalum</name>
    <dbReference type="NCBI Taxonomy" id="1806994"/>
    <lineage>
        <taxon>Eukaryota</taxon>
        <taxon>Fungi</taxon>
        <taxon>Fungi incertae sedis</taxon>
        <taxon>Chytridiomycota</taxon>
        <taxon>Chytridiomycota incertae sedis</taxon>
        <taxon>Chytridiomycetes</taxon>
        <taxon>Synchytriales</taxon>
        <taxon>Synchytriaceae</taxon>
        <taxon>Synchytrium</taxon>
    </lineage>
</organism>
<dbReference type="GO" id="GO:0006103">
    <property type="term" value="P:2-oxoglutarate metabolic process"/>
    <property type="evidence" value="ECO:0007669"/>
    <property type="project" value="InterPro"/>
</dbReference>
<reference evidence="5 6" key="1">
    <citation type="journal article" date="2019" name="Sci. Rep.">
        <title>Comparative genomics of chytrid fungi reveal insights into the obligate biotrophic and pathogenic lifestyle of Synchytrium endobioticum.</title>
        <authorList>
            <person name="van de Vossenberg B.T.L.H."/>
            <person name="Warris S."/>
            <person name="Nguyen H.D.T."/>
            <person name="van Gent-Pelzer M.P.E."/>
            <person name="Joly D.L."/>
            <person name="van de Geest H.C."/>
            <person name="Bonants P.J.M."/>
            <person name="Smith D.S."/>
            <person name="Levesque C.A."/>
            <person name="van der Lee T.A.J."/>
        </authorList>
    </citation>
    <scope>NUCLEOTIDE SEQUENCE [LARGE SCALE GENOMIC DNA]</scope>
    <source>
        <strain evidence="5 6">JEL517</strain>
    </source>
</reference>
<dbReference type="AlphaFoldDB" id="A0A507C252"/>
<dbReference type="Proteomes" id="UP000319731">
    <property type="component" value="Unassembled WGS sequence"/>
</dbReference>
<evidence type="ECO:0000256" key="3">
    <source>
        <dbReference type="ARBA" id="ARBA00043970"/>
    </source>
</evidence>
<dbReference type="OrthoDB" id="2116030at2759"/>
<gene>
    <name evidence="5" type="ORF">SmJEL517_g02103</name>
</gene>
<dbReference type="GeneID" id="42003328"/>
<evidence type="ECO:0000313" key="6">
    <source>
        <dbReference type="Proteomes" id="UP000319731"/>
    </source>
</evidence>
<proteinExistence type="inferred from homology"/>
<feature type="region of interest" description="Disordered" evidence="4">
    <location>
        <begin position="32"/>
        <end position="61"/>
    </location>
</feature>
<dbReference type="InterPro" id="IPR020373">
    <property type="entry name" value="Kgd4/YMR-31"/>
</dbReference>
<evidence type="ECO:0000256" key="4">
    <source>
        <dbReference type="SAM" id="MobiDB-lite"/>
    </source>
</evidence>
<accession>A0A507C252</accession>
<name>A0A507C252_9FUNG</name>
<keyword evidence="6" id="KW-1185">Reference proteome</keyword>
<sequence>MIRRFATSTAARHQRTPLIKFLGPRAALAGWGHAHASSSQQPSASSSSTSSSTSKASKDTVYYEDEAELPTRFKRKPLKQAEMDAIQILNQCKWPNGPQMPSLPFKHARCPALSKLFASSPFHVAKSQKVYAKIKTKNSAPQRSLRNSKQFERHSAASPSGATSPIVSSLQRSLESRCNGFARFEEGTIAFDRLPPDLMEHVKNHKTYPVHKIWLIDSGYCILYEDDSVAFARLNPDLSTYLAQFQSPSCVDKLRFLAVGPKGQYIAQTTSGKIEVKQYAGASINSEVLEVIDQHKGTEDCLLKTVALGFDDASQYYIKFVDEATAWHLDDSGMDEMILPEGDLPQDDRIVEQHKPSSTEKVVMIAPLDLIFTKSSISRRFACGRDVETTMRQLKKGDLDVDDLPLVRIFYDEEGLPWCMDNKRLFAFVQAGLKRIPAKVVNMPGDWHSAPQGIELKELPTLPTQ</sequence>
<evidence type="ECO:0000256" key="1">
    <source>
        <dbReference type="ARBA" id="ARBA00004173"/>
    </source>
</evidence>
<comment type="subcellular location">
    <subcellularLocation>
        <location evidence="1">Mitochondrion</location>
    </subcellularLocation>
</comment>
<evidence type="ECO:0000313" key="5">
    <source>
        <dbReference type="EMBL" id="TPX35590.1"/>
    </source>
</evidence>
<feature type="region of interest" description="Disordered" evidence="4">
    <location>
        <begin position="135"/>
        <end position="165"/>
    </location>
</feature>
<dbReference type="Pfam" id="PF10937">
    <property type="entry name" value="Kgd4-YMR31"/>
    <property type="match status" value="1"/>
</dbReference>
<dbReference type="EMBL" id="QEAO01000008">
    <property type="protein sequence ID" value="TPX35590.1"/>
    <property type="molecule type" value="Genomic_DNA"/>
</dbReference>
<feature type="compositionally biased region" description="Polar residues" evidence="4">
    <location>
        <begin position="137"/>
        <end position="148"/>
    </location>
</feature>